<protein>
    <submittedName>
        <fullName evidence="7">Gluconokinase</fullName>
        <ecNumber evidence="7">2.7.1.12</ecNumber>
    </submittedName>
</protein>
<feature type="domain" description="Carbohydrate kinase FGGY C-terminal" evidence="6">
    <location>
        <begin position="267"/>
        <end position="448"/>
    </location>
</feature>
<dbReference type="InterPro" id="IPR018483">
    <property type="entry name" value="Carb_kinase_FGGY_CS"/>
</dbReference>
<dbReference type="Proteomes" id="UP001442841">
    <property type="component" value="Chromosome"/>
</dbReference>
<dbReference type="RefSeq" id="WP_425307601.1">
    <property type="nucleotide sequence ID" value="NZ_CP154795.1"/>
</dbReference>
<dbReference type="PANTHER" id="PTHR43095:SF2">
    <property type="entry name" value="GLUCONOKINASE"/>
    <property type="match status" value="1"/>
</dbReference>
<feature type="domain" description="Carbohydrate kinase FGGY N-terminal" evidence="5">
    <location>
        <begin position="14"/>
        <end position="256"/>
    </location>
</feature>
<dbReference type="PROSITE" id="PS00445">
    <property type="entry name" value="FGGY_KINASES_2"/>
    <property type="match status" value="1"/>
</dbReference>
<organism evidence="7 8">
    <name type="scientific">Ammonicoccus fulvus</name>
    <dbReference type="NCBI Taxonomy" id="3138240"/>
    <lineage>
        <taxon>Bacteria</taxon>
        <taxon>Bacillati</taxon>
        <taxon>Actinomycetota</taxon>
        <taxon>Actinomycetes</taxon>
        <taxon>Propionibacteriales</taxon>
        <taxon>Propionibacteriaceae</taxon>
        <taxon>Ammonicoccus</taxon>
    </lineage>
</organism>
<evidence type="ECO:0000313" key="7">
    <source>
        <dbReference type="EMBL" id="XAN06169.1"/>
    </source>
</evidence>
<evidence type="ECO:0000256" key="1">
    <source>
        <dbReference type="ARBA" id="ARBA00009156"/>
    </source>
</evidence>
<dbReference type="Pfam" id="PF00370">
    <property type="entry name" value="FGGY_N"/>
    <property type="match status" value="1"/>
</dbReference>
<dbReference type="EC" id="2.7.1.12" evidence="7"/>
<dbReference type="InterPro" id="IPR018485">
    <property type="entry name" value="FGGY_C"/>
</dbReference>
<dbReference type="InterPro" id="IPR043129">
    <property type="entry name" value="ATPase_NBD"/>
</dbReference>
<dbReference type="SUPFAM" id="SSF53067">
    <property type="entry name" value="Actin-like ATPase domain"/>
    <property type="match status" value="2"/>
</dbReference>
<proteinExistence type="inferred from homology"/>
<evidence type="ECO:0000256" key="4">
    <source>
        <dbReference type="RuleBase" id="RU003733"/>
    </source>
</evidence>
<name>A0ABZ3FN14_9ACTN</name>
<comment type="similarity">
    <text evidence="1 4">Belongs to the FGGY kinase family.</text>
</comment>
<evidence type="ECO:0000313" key="8">
    <source>
        <dbReference type="Proteomes" id="UP001442841"/>
    </source>
</evidence>
<dbReference type="EMBL" id="CP154795">
    <property type="protein sequence ID" value="XAN06169.1"/>
    <property type="molecule type" value="Genomic_DNA"/>
</dbReference>
<dbReference type="CDD" id="cd07770">
    <property type="entry name" value="ASKHA_NBD_FGGY_GntK"/>
    <property type="match status" value="1"/>
</dbReference>
<dbReference type="InterPro" id="IPR000577">
    <property type="entry name" value="Carb_kinase_FGGY"/>
</dbReference>
<dbReference type="InterPro" id="IPR050406">
    <property type="entry name" value="FGGY_Carb_Kinase"/>
</dbReference>
<evidence type="ECO:0000256" key="3">
    <source>
        <dbReference type="ARBA" id="ARBA00022777"/>
    </source>
</evidence>
<gene>
    <name evidence="7" type="ORF">AADG42_02225</name>
</gene>
<dbReference type="InterPro" id="IPR018484">
    <property type="entry name" value="FGGY_N"/>
</dbReference>
<sequence length="510" mass="53597">MTGRVPATGQADLIIGLDVGTTAAKATAFRVGGSGEIVALAVAEYPLMQPRPGQQTQDPETVVAACQGALRRVVAEVGAERVLAIACSTAMHALVGLDADYRPLTPLITWADARATDQARNLILTGQARELHQRSGTPVHPMSPLVKLMWFADNESQLCRRVRWWVDLKGWLLCHLTGEVVMDLSSASGTGLLDLTTRDWWPATLDLAGVAPEQAPPVVSTTLVMSLAAAPARAVGLPTGLPVISGAGDGPLGNLGTGALEPGVGGLSLGTSGSLRTVVDEPDIDPDGRLFCYALTEDAWVVGGAISNGGIVARWTLNLLGIAEDEELAQLAARVPAGAEGLVMIPMLLAERGPLWDPTLRGSFLGVRHHHGRRHFARATMEGVALQHSAIADSLAEFGPLSSVRATGGVFRSPLWGTVLAGVLDLPLFVTSAAGGSALGAAALGALALDRAADLKSALLLMDPHAMDAREADMVQVDPQDVLTYRAMRADIEELLAEQSRIAKLFRRRE</sequence>
<evidence type="ECO:0000259" key="5">
    <source>
        <dbReference type="Pfam" id="PF00370"/>
    </source>
</evidence>
<keyword evidence="8" id="KW-1185">Reference proteome</keyword>
<dbReference type="Gene3D" id="3.30.420.40">
    <property type="match status" value="2"/>
</dbReference>
<dbReference type="PIRSF" id="PIRSF000538">
    <property type="entry name" value="GlpK"/>
    <property type="match status" value="1"/>
</dbReference>
<evidence type="ECO:0000259" key="6">
    <source>
        <dbReference type="Pfam" id="PF02782"/>
    </source>
</evidence>
<dbReference type="GO" id="GO:0046316">
    <property type="term" value="F:gluconokinase activity"/>
    <property type="evidence" value="ECO:0007669"/>
    <property type="project" value="UniProtKB-EC"/>
</dbReference>
<evidence type="ECO:0000256" key="2">
    <source>
        <dbReference type="ARBA" id="ARBA00022679"/>
    </source>
</evidence>
<accession>A0ABZ3FN14</accession>
<dbReference type="PANTHER" id="PTHR43095">
    <property type="entry name" value="SUGAR KINASE"/>
    <property type="match status" value="1"/>
</dbReference>
<reference evidence="7 8" key="1">
    <citation type="submission" date="2024-04" db="EMBL/GenBank/DDBJ databases">
        <title>Isolation of an actinomycete strain from pig manure.</title>
        <authorList>
            <person name="Gong T."/>
            <person name="Yu Z."/>
            <person name="An M."/>
            <person name="Wei C."/>
            <person name="Yang W."/>
            <person name="Liu L."/>
        </authorList>
    </citation>
    <scope>NUCLEOTIDE SEQUENCE [LARGE SCALE GENOMIC DNA]</scope>
    <source>
        <strain evidence="7 8">ZF39</strain>
    </source>
</reference>
<dbReference type="PROSITE" id="PS00933">
    <property type="entry name" value="FGGY_KINASES_1"/>
    <property type="match status" value="1"/>
</dbReference>
<keyword evidence="2 4" id="KW-0808">Transferase</keyword>
<dbReference type="Pfam" id="PF02782">
    <property type="entry name" value="FGGY_C"/>
    <property type="match status" value="1"/>
</dbReference>
<keyword evidence="3 4" id="KW-0418">Kinase</keyword>